<evidence type="ECO:0000256" key="1">
    <source>
        <dbReference type="ARBA" id="ARBA00010996"/>
    </source>
</evidence>
<dbReference type="CDD" id="cd02968">
    <property type="entry name" value="SCO"/>
    <property type="match status" value="1"/>
</dbReference>
<evidence type="ECO:0000256" key="5">
    <source>
        <dbReference type="SAM" id="Phobius"/>
    </source>
</evidence>
<feature type="binding site" evidence="3">
    <location>
        <position position="180"/>
    </location>
    <ligand>
        <name>Cu cation</name>
        <dbReference type="ChEBI" id="CHEBI:23378"/>
    </ligand>
</feature>
<accession>A0AAW8B4I5</accession>
<sequence>MAPIKALNTGSVRLTLVVVLVFVALVLTGFVYKMNQPRILNKYELRANGAVELDTPRKFSDFQLTDHHGQPFTQENLKGKWTLIFFGFTHCPDICPTTMAAAARMYAALDEDERENLQVVLISLDPERDTPEQLAKYVPYFNSDFIGVSGNQHVLLKLATELNVAFSRVDLDNGDYTIDHSGNLVLINPYGHYHGFMKPPFEEGSMRLTWRSINASF</sequence>
<keyword evidence="5" id="KW-0472">Membrane</keyword>
<dbReference type="GO" id="GO:0046872">
    <property type="term" value="F:metal ion binding"/>
    <property type="evidence" value="ECO:0007669"/>
    <property type="project" value="UniProtKB-KW"/>
</dbReference>
<evidence type="ECO:0000259" key="6">
    <source>
        <dbReference type="PROSITE" id="PS51352"/>
    </source>
</evidence>
<reference evidence="7" key="1">
    <citation type="journal article" date="2010" name="Int. J. Syst. Evol. Microbiol.">
        <title>Porticoccus litoralis gen. nov., sp. nov., a gammaproteobacterium isolated from the Yellow Sea.</title>
        <authorList>
            <person name="Oh H.M."/>
            <person name="Kim H."/>
            <person name="Kim K.M."/>
            <person name="Min G.S."/>
            <person name="Cho J.C."/>
        </authorList>
    </citation>
    <scope>NUCLEOTIDE SEQUENCE</scope>
    <source>
        <strain evidence="7">DSM 25064</strain>
    </source>
</reference>
<dbReference type="Pfam" id="PF02630">
    <property type="entry name" value="SCO1-SenC"/>
    <property type="match status" value="1"/>
</dbReference>
<keyword evidence="5" id="KW-0812">Transmembrane</keyword>
<comment type="caution">
    <text evidence="7">The sequence shown here is derived from an EMBL/GenBank/DDBJ whole genome shotgun (WGS) entry which is preliminary data.</text>
</comment>
<protein>
    <submittedName>
        <fullName evidence="7">SCO family protein</fullName>
    </submittedName>
</protein>
<evidence type="ECO:0000256" key="4">
    <source>
        <dbReference type="PIRSR" id="PIRSR603782-2"/>
    </source>
</evidence>
<feature type="transmembrane region" description="Helical" evidence="5">
    <location>
        <begin position="12"/>
        <end position="32"/>
    </location>
</feature>
<feature type="binding site" evidence="3">
    <location>
        <position position="95"/>
    </location>
    <ligand>
        <name>Cu cation</name>
        <dbReference type="ChEBI" id="CHEBI:23378"/>
    </ligand>
</feature>
<evidence type="ECO:0000256" key="2">
    <source>
        <dbReference type="ARBA" id="ARBA00023008"/>
    </source>
</evidence>
<evidence type="ECO:0000313" key="7">
    <source>
        <dbReference type="EMBL" id="MDP1520807.1"/>
    </source>
</evidence>
<dbReference type="AlphaFoldDB" id="A0AAW8B4I5"/>
<keyword evidence="8" id="KW-1185">Reference proteome</keyword>
<dbReference type="InterPro" id="IPR003782">
    <property type="entry name" value="SCO1/SenC"/>
</dbReference>
<gene>
    <name evidence="7" type="ORF">Q8A57_07500</name>
</gene>
<proteinExistence type="inferred from homology"/>
<dbReference type="EMBL" id="JAUUUU010000003">
    <property type="protein sequence ID" value="MDP1520807.1"/>
    <property type="molecule type" value="Genomic_DNA"/>
</dbReference>
<dbReference type="Proteomes" id="UP001178354">
    <property type="component" value="Unassembled WGS sequence"/>
</dbReference>
<keyword evidence="2 3" id="KW-0186">Copper</keyword>
<name>A0AAW8B4I5_9GAMM</name>
<dbReference type="RefSeq" id="WP_305170385.1">
    <property type="nucleotide sequence ID" value="NZ_JAUUUU010000003.1"/>
</dbReference>
<dbReference type="InterPro" id="IPR013766">
    <property type="entry name" value="Thioredoxin_domain"/>
</dbReference>
<dbReference type="SUPFAM" id="SSF52833">
    <property type="entry name" value="Thioredoxin-like"/>
    <property type="match status" value="1"/>
</dbReference>
<keyword evidence="5" id="KW-1133">Transmembrane helix</keyword>
<keyword evidence="3" id="KW-0479">Metal-binding</keyword>
<dbReference type="InterPro" id="IPR036249">
    <property type="entry name" value="Thioredoxin-like_sf"/>
</dbReference>
<keyword evidence="4" id="KW-1015">Disulfide bond</keyword>
<dbReference type="PANTHER" id="PTHR12151">
    <property type="entry name" value="ELECTRON TRANSPORT PROTIN SCO1/SENC FAMILY MEMBER"/>
    <property type="match status" value="1"/>
</dbReference>
<feature type="domain" description="Thioredoxin" evidence="6">
    <location>
        <begin position="53"/>
        <end position="214"/>
    </location>
</feature>
<reference evidence="7" key="2">
    <citation type="submission" date="2023-08" db="EMBL/GenBank/DDBJ databases">
        <authorList>
            <person name="Luo J."/>
        </authorList>
    </citation>
    <scope>NUCLEOTIDE SEQUENCE</scope>
    <source>
        <strain evidence="7">DSM 25064</strain>
    </source>
</reference>
<dbReference type="FunFam" id="3.40.30.10:FF:000013">
    <property type="entry name" value="Blast:Protein SCO1 homolog, mitochondrial"/>
    <property type="match status" value="1"/>
</dbReference>
<comment type="similarity">
    <text evidence="1">Belongs to the SCO1/2 family.</text>
</comment>
<evidence type="ECO:0000256" key="3">
    <source>
        <dbReference type="PIRSR" id="PIRSR603782-1"/>
    </source>
</evidence>
<dbReference type="PROSITE" id="PS51352">
    <property type="entry name" value="THIOREDOXIN_2"/>
    <property type="match status" value="1"/>
</dbReference>
<organism evidence="7 8">
    <name type="scientific">Porticoccus litoralis</name>
    <dbReference type="NCBI Taxonomy" id="434086"/>
    <lineage>
        <taxon>Bacteria</taxon>
        <taxon>Pseudomonadati</taxon>
        <taxon>Pseudomonadota</taxon>
        <taxon>Gammaproteobacteria</taxon>
        <taxon>Cellvibrionales</taxon>
        <taxon>Porticoccaceae</taxon>
        <taxon>Porticoccus</taxon>
    </lineage>
</organism>
<dbReference type="PANTHER" id="PTHR12151:SF25">
    <property type="entry name" value="LINALOOL DEHYDRATASE_ISOMERASE DOMAIN-CONTAINING PROTEIN"/>
    <property type="match status" value="1"/>
</dbReference>
<feature type="binding site" evidence="3">
    <location>
        <position position="91"/>
    </location>
    <ligand>
        <name>Cu cation</name>
        <dbReference type="ChEBI" id="CHEBI:23378"/>
    </ligand>
</feature>
<dbReference type="Gene3D" id="3.40.30.10">
    <property type="entry name" value="Glutaredoxin"/>
    <property type="match status" value="1"/>
</dbReference>
<feature type="disulfide bond" description="Redox-active" evidence="4">
    <location>
        <begin position="91"/>
        <end position="95"/>
    </location>
</feature>
<evidence type="ECO:0000313" key="8">
    <source>
        <dbReference type="Proteomes" id="UP001178354"/>
    </source>
</evidence>